<dbReference type="EMBL" id="BLLF01006847">
    <property type="protein sequence ID" value="GFH32592.1"/>
    <property type="molecule type" value="Genomic_DNA"/>
</dbReference>
<feature type="non-terminal residue" evidence="2">
    <location>
        <position position="1"/>
    </location>
</feature>
<dbReference type="Proteomes" id="UP000485058">
    <property type="component" value="Unassembled WGS sequence"/>
</dbReference>
<keyword evidence="3" id="KW-1185">Reference proteome</keyword>
<evidence type="ECO:0000313" key="3">
    <source>
        <dbReference type="Proteomes" id="UP000485058"/>
    </source>
</evidence>
<gene>
    <name evidence="2" type="ORF">HaLaN_31837</name>
</gene>
<reference evidence="2 3" key="1">
    <citation type="submission" date="2020-02" db="EMBL/GenBank/DDBJ databases">
        <title>Draft genome sequence of Haematococcus lacustris strain NIES-144.</title>
        <authorList>
            <person name="Morimoto D."/>
            <person name="Nakagawa S."/>
            <person name="Yoshida T."/>
            <person name="Sawayama S."/>
        </authorList>
    </citation>
    <scope>NUCLEOTIDE SEQUENCE [LARGE SCALE GENOMIC DNA]</scope>
    <source>
        <strain evidence="2 3">NIES-144</strain>
    </source>
</reference>
<feature type="non-terminal residue" evidence="2">
    <location>
        <position position="83"/>
    </location>
</feature>
<sequence length="83" mass="8344">AVGAGRPRVQLPQGGRPGGSGAAAAGRRSAGVQAGSHGWRGRGWAIPISPVLHRHAPGCDIDQAIHGLGPGGNKGTKPSTRWQ</sequence>
<proteinExistence type="predicted"/>
<feature type="region of interest" description="Disordered" evidence="1">
    <location>
        <begin position="61"/>
        <end position="83"/>
    </location>
</feature>
<protein>
    <submittedName>
        <fullName evidence="2">Uncharacterized protein</fullName>
    </submittedName>
</protein>
<feature type="compositionally biased region" description="Low complexity" evidence="1">
    <location>
        <begin position="22"/>
        <end position="36"/>
    </location>
</feature>
<dbReference type="AlphaFoldDB" id="A0A6A0AIN8"/>
<name>A0A6A0AIN8_HAELA</name>
<comment type="caution">
    <text evidence="2">The sequence shown here is derived from an EMBL/GenBank/DDBJ whole genome shotgun (WGS) entry which is preliminary data.</text>
</comment>
<accession>A0A6A0AIN8</accession>
<evidence type="ECO:0000313" key="2">
    <source>
        <dbReference type="EMBL" id="GFH32592.1"/>
    </source>
</evidence>
<evidence type="ECO:0000256" key="1">
    <source>
        <dbReference type="SAM" id="MobiDB-lite"/>
    </source>
</evidence>
<organism evidence="2 3">
    <name type="scientific">Haematococcus lacustris</name>
    <name type="common">Green alga</name>
    <name type="synonym">Haematococcus pluvialis</name>
    <dbReference type="NCBI Taxonomy" id="44745"/>
    <lineage>
        <taxon>Eukaryota</taxon>
        <taxon>Viridiplantae</taxon>
        <taxon>Chlorophyta</taxon>
        <taxon>core chlorophytes</taxon>
        <taxon>Chlorophyceae</taxon>
        <taxon>CS clade</taxon>
        <taxon>Chlamydomonadales</taxon>
        <taxon>Haematococcaceae</taxon>
        <taxon>Haematococcus</taxon>
    </lineage>
</organism>
<feature type="region of interest" description="Disordered" evidence="1">
    <location>
        <begin position="1"/>
        <end position="42"/>
    </location>
</feature>